<gene>
    <name evidence="1" type="ORF">C1SCF055_LOCUS8571</name>
</gene>
<comment type="caution">
    <text evidence="1">The sequence shown here is derived from an EMBL/GenBank/DDBJ whole genome shotgun (WGS) entry which is preliminary data.</text>
</comment>
<sequence>MTARSVIRQADIQARCSARSCTVRKGAISLDPVDPDHVDPGTNFVIFIRDQSLFALSSNLEHDEAGLMQRLPELAPGDAHEEAAEGAFAFNPNAPVFCPGQAPLNVQPETIQELHEHWSRTAFSWEAESASTSVLTWFVDQFHPHLRTCRQPRIVRLYEDFDTWERTMRAAWNDLQLPGAPILFHIVLPVPPHTGPEIAAHVLLVQNPQDAFSSSVISVFEANAAAARLNCQLTITTQEHLLLEHLIFGLGLEGRCLYPGAPSICEAWIGTTTLRQGQPHPARDGDGIILQLRRRPNFQQQQAQRNEGVNLLQVGTQLRTRRERRLTHGLVAHTHGPPQEAPEPSLRVVHLARASQDLPFLPSYVEVQEPLSQDKVREELQAFGIHCTVLLLSTEQVALCLASTATADSGQRHVAYLPQQEPWTVHLHTLTDSLMSEVEHMRHLYGLGYEKAVILQEVQCEYNFSEIHFTEVSGAMQLKPPVTKVLPPWPAHQQQRQCAQMFYPSKHVDTSDCSLNCGVNEQDLLDFFNSSKGCAQLLEAALAPGDFLLEHVPGHAGDPFNEFCDWGAKKEGSKGFYLKRPNLDFANWRPLLPFLWMLFDISAGMPPFHGTGTVLLRGFLNDMQLCAPITSPVHDGTTCTWTSPTQEEFTIDYVLIPTTWMECCACSRVLAEFDLGNKVIDHAVHAIELKWKKTCSMPSLTRLSKGDFDRTRIRQGLPKKFTHAPVASWTTDVESHLTGINDHLHEQLRRHCPRLRQGPQRPYIDETIWQRRQQKLDHKSQLKTIRHLLRRETLARILAAWRTPTTWQQDQSYCFGTTLRIGILKHGLGFRRQAVLLKDLIHKNKAAALQEVLSHFTSSTAASEIQQQLRPFMGPSSKLKQGMAPLPIIKDAHGKPCTSHTATLNRWIEFFSEMEGGERVDETTQRMLWRNNLESLRSFILDIPITEMPSLVELEQTCRQVEVARQLYSLLLKIAIQGQEPLEHKGGYLIPIWKGKLSKDCCQAFRSILISSMVGKTLHKSLRTKQTSLYQSYLHPQQLGGRKGISVVLCGHLVRACLRVFAARNQPTAVIFIDLQEAFYRVVRPLAIAGPWSDELIATMAKRLHLDQNILHDLYAHLAEPSAIEQAQLTEVAQKAIQALHQDTFFALPGQDDRVRTTHGSRPGDSYADVVFGYLMSRVLKSFAAAMEHANILTTFPEDPSIDLHSKGFDDAAQQSQTLLGPCWMDDLAIPLTAKTNEELHQNLCSATSSILDTLRSHAMTPKLGKGKTEILFKPRGAKTQAFRKQLFGPQSPGCITALGEYGIYKVNLVNSYLHLGGLTHYTGDLRREIRRRIAIAHQSFNKHRKLIYQNGSLSMSRRSEIFSSLILSRLLYGAETWCIQDRKTKEYLHCAIIKLFKRLLRCPADAHISDEEVLHRATLPAPAVLLRVKRLSYLSSLLNSGTSAHWGLLNQDQAWLDLVRDDLQWMGDQLANSCGLGNPFKHTERWLEIMRFHRGYWKRLIRRAREHSILLTSRHFTCVAAHLRIRNRLQEQHVWGPTDKKASFASSSIESFGCMLCGLRCETLAGCISNQHLDMDRCKTLNCTHHGMGDFLLYKQKDHFLLQYARAEIGHDERTLNLIQQSIDRLCDVATWPFLQSPPRQTETLPTLSEIEQEFTQTVVRNQGVEFPRPRSKERIFLHVFSGRRRAGDLQFYMEQLFDQLCPDGTTLCVVSVDRVINQQWGNVRLQSTQEFWINGVLSDHPSSDVTMDPDFLSMCRAMISRTFGTIIGPDYGGDVP</sequence>
<evidence type="ECO:0000313" key="1">
    <source>
        <dbReference type="EMBL" id="CAI3980712.1"/>
    </source>
</evidence>
<dbReference type="EMBL" id="CAMXCT030000580">
    <property type="protein sequence ID" value="CAL4768024.1"/>
    <property type="molecule type" value="Genomic_DNA"/>
</dbReference>
<evidence type="ECO:0000313" key="2">
    <source>
        <dbReference type="EMBL" id="CAL4768024.1"/>
    </source>
</evidence>
<dbReference type="EMBL" id="CAMXCT020000580">
    <property type="protein sequence ID" value="CAL1134087.1"/>
    <property type="molecule type" value="Genomic_DNA"/>
</dbReference>
<dbReference type="Proteomes" id="UP001152797">
    <property type="component" value="Unassembled WGS sequence"/>
</dbReference>
<protein>
    <submittedName>
        <fullName evidence="1">Uncharacterized protein</fullName>
    </submittedName>
</protein>
<reference evidence="2 3" key="2">
    <citation type="submission" date="2024-05" db="EMBL/GenBank/DDBJ databases">
        <authorList>
            <person name="Chen Y."/>
            <person name="Shah S."/>
            <person name="Dougan E. K."/>
            <person name="Thang M."/>
            <person name="Chan C."/>
        </authorList>
    </citation>
    <scope>NUCLEOTIDE SEQUENCE [LARGE SCALE GENOMIC DNA]</scope>
</reference>
<evidence type="ECO:0000313" key="3">
    <source>
        <dbReference type="Proteomes" id="UP001152797"/>
    </source>
</evidence>
<keyword evidence="3" id="KW-1185">Reference proteome</keyword>
<dbReference type="PANTHER" id="PTHR47027:SF20">
    <property type="entry name" value="REVERSE TRANSCRIPTASE-LIKE PROTEIN WITH RNA-DIRECTED DNA POLYMERASE DOMAIN"/>
    <property type="match status" value="1"/>
</dbReference>
<dbReference type="EMBL" id="CAMXCT010000580">
    <property type="protein sequence ID" value="CAI3980712.1"/>
    <property type="molecule type" value="Genomic_DNA"/>
</dbReference>
<organism evidence="1">
    <name type="scientific">Cladocopium goreaui</name>
    <dbReference type="NCBI Taxonomy" id="2562237"/>
    <lineage>
        <taxon>Eukaryota</taxon>
        <taxon>Sar</taxon>
        <taxon>Alveolata</taxon>
        <taxon>Dinophyceae</taxon>
        <taxon>Suessiales</taxon>
        <taxon>Symbiodiniaceae</taxon>
        <taxon>Cladocopium</taxon>
    </lineage>
</organism>
<dbReference type="PANTHER" id="PTHR47027">
    <property type="entry name" value="REVERSE TRANSCRIPTASE DOMAIN-CONTAINING PROTEIN"/>
    <property type="match status" value="1"/>
</dbReference>
<proteinExistence type="predicted"/>
<reference evidence="1" key="1">
    <citation type="submission" date="2022-10" db="EMBL/GenBank/DDBJ databases">
        <authorList>
            <person name="Chen Y."/>
            <person name="Dougan E. K."/>
            <person name="Chan C."/>
            <person name="Rhodes N."/>
            <person name="Thang M."/>
        </authorList>
    </citation>
    <scope>NUCLEOTIDE SEQUENCE</scope>
</reference>
<accession>A0A9P1BWY6</accession>
<name>A0A9P1BWY6_9DINO</name>